<reference evidence="1 2" key="1">
    <citation type="submission" date="2017-07" db="EMBL/GenBank/DDBJ databases">
        <authorList>
            <person name="Sun Z.S."/>
            <person name="Albrecht U."/>
            <person name="Echele G."/>
            <person name="Lee C.C."/>
        </authorList>
    </citation>
    <scope>NUCLEOTIDE SEQUENCE [LARGE SCALE GENOMIC DNA]</scope>
    <source>
        <strain evidence="2">type strain: KCTC 22618</strain>
    </source>
</reference>
<dbReference type="Gene3D" id="2.180.10.10">
    <property type="entry name" value="RHS repeat-associated core"/>
    <property type="match status" value="1"/>
</dbReference>
<dbReference type="AlphaFoldDB" id="A0A238U9Z5"/>
<proteinExistence type="predicted"/>
<dbReference type="OrthoDB" id="1345640at2"/>
<name>A0A238U9Z5_9FLAO</name>
<dbReference type="RefSeq" id="WP_095070892.1">
    <property type="nucleotide sequence ID" value="NZ_LT899436.1"/>
</dbReference>
<evidence type="ECO:0000313" key="2">
    <source>
        <dbReference type="Proteomes" id="UP000215214"/>
    </source>
</evidence>
<evidence type="ECO:0000313" key="1">
    <source>
        <dbReference type="EMBL" id="SNR15284.1"/>
    </source>
</evidence>
<dbReference type="PROSITE" id="PS51257">
    <property type="entry name" value="PROKAR_LIPOPROTEIN"/>
    <property type="match status" value="1"/>
</dbReference>
<dbReference type="EMBL" id="LT899436">
    <property type="protein sequence ID" value="SNR15284.1"/>
    <property type="molecule type" value="Genomic_DNA"/>
</dbReference>
<keyword evidence="1" id="KW-0449">Lipoprotein</keyword>
<protein>
    <submittedName>
        <fullName evidence="1">Probable lipoprotein</fullName>
    </submittedName>
</protein>
<gene>
    <name evidence="1" type="ORF">TJEJU_1555</name>
</gene>
<organism evidence="1 2">
    <name type="scientific">Tenacibaculum jejuense</name>
    <dbReference type="NCBI Taxonomy" id="584609"/>
    <lineage>
        <taxon>Bacteria</taxon>
        <taxon>Pseudomonadati</taxon>
        <taxon>Bacteroidota</taxon>
        <taxon>Flavobacteriia</taxon>
        <taxon>Flavobacteriales</taxon>
        <taxon>Flavobacteriaceae</taxon>
        <taxon>Tenacibaculum</taxon>
    </lineage>
</organism>
<accession>A0A238U9Z5</accession>
<keyword evidence="2" id="KW-1185">Reference proteome</keyword>
<dbReference type="KEGG" id="tje:TJEJU_1555"/>
<sequence length="272" mass="31924">MRKVLWLLSLLIISSCSSEDETEELLPSSQVKYLKSIDYIDSNLEHLKELFYYEDGFLTKYQNGDENNFFYSITEYTYNSKGKLTKETSLLEGKVIANYSYNAQDKLEKIEFPEGGDVIFSYNGNKVIIENSSQSYKSELTLDNKGRVIKFKAIEFSGDLYVNQECEYDERGNLIKLISKDYSSGNYDDIVKEYVYDDKPNPYYHAYQKLYDSTLYNEFTSGVTNFFFKGYCPNNIINYEEGVIRFEYEYGENGFPVKRIRDNEPDINITYY</sequence>
<dbReference type="Proteomes" id="UP000215214">
    <property type="component" value="Chromosome TJEJU"/>
</dbReference>